<dbReference type="SUPFAM" id="SSF51735">
    <property type="entry name" value="NAD(P)-binding Rossmann-fold domains"/>
    <property type="match status" value="1"/>
</dbReference>
<reference evidence="2 3" key="1">
    <citation type="submission" date="2019-10" db="EMBL/GenBank/DDBJ databases">
        <title>Nonomuraea sp. nov., isolated from Phyllanthus amarus.</title>
        <authorList>
            <person name="Klykleung N."/>
            <person name="Tanasupawat S."/>
        </authorList>
    </citation>
    <scope>NUCLEOTIDE SEQUENCE [LARGE SCALE GENOMIC DNA]</scope>
    <source>
        <strain evidence="2 3">PA1-10</strain>
    </source>
</reference>
<dbReference type="AlphaFoldDB" id="A0A5C4WR71"/>
<organism evidence="2 3">
    <name type="scientific">Nonomuraea phyllanthi</name>
    <dbReference type="NCBI Taxonomy" id="2219224"/>
    <lineage>
        <taxon>Bacteria</taxon>
        <taxon>Bacillati</taxon>
        <taxon>Actinomycetota</taxon>
        <taxon>Actinomycetes</taxon>
        <taxon>Streptosporangiales</taxon>
        <taxon>Streptosporangiaceae</taxon>
        <taxon>Nonomuraea</taxon>
    </lineage>
</organism>
<accession>A0A5C4WR71</accession>
<protein>
    <submittedName>
        <fullName evidence="2">Saccharopine dehydrogenase</fullName>
    </submittedName>
</protein>
<dbReference type="InterPro" id="IPR036291">
    <property type="entry name" value="NAD(P)-bd_dom_sf"/>
</dbReference>
<dbReference type="PANTHER" id="PTHR43796:SF2">
    <property type="entry name" value="CARBOXYNORSPERMIDINE SYNTHASE"/>
    <property type="match status" value="1"/>
</dbReference>
<dbReference type="PANTHER" id="PTHR43796">
    <property type="entry name" value="CARBOXYNORSPERMIDINE SYNTHASE"/>
    <property type="match status" value="1"/>
</dbReference>
<dbReference type="InterPro" id="IPR005097">
    <property type="entry name" value="Sacchrp_dh_NADP-bd"/>
</dbReference>
<evidence type="ECO:0000313" key="3">
    <source>
        <dbReference type="Proteomes" id="UP000312512"/>
    </source>
</evidence>
<gene>
    <name evidence="2" type="ORF">FH608_010510</name>
</gene>
<keyword evidence="3" id="KW-1185">Reference proteome</keyword>
<dbReference type="Proteomes" id="UP000312512">
    <property type="component" value="Unassembled WGS sequence"/>
</dbReference>
<comment type="caution">
    <text evidence="2">The sequence shown here is derived from an EMBL/GenBank/DDBJ whole genome shotgun (WGS) entry which is preliminary data.</text>
</comment>
<evidence type="ECO:0000259" key="1">
    <source>
        <dbReference type="Pfam" id="PF03435"/>
    </source>
</evidence>
<dbReference type="EMBL" id="VDLX02000003">
    <property type="protein sequence ID" value="KAB8196119.1"/>
    <property type="molecule type" value="Genomic_DNA"/>
</dbReference>
<evidence type="ECO:0000313" key="2">
    <source>
        <dbReference type="EMBL" id="KAB8196119.1"/>
    </source>
</evidence>
<dbReference type="Gene3D" id="3.40.50.720">
    <property type="entry name" value="NAD(P)-binding Rossmann-like Domain"/>
    <property type="match status" value="1"/>
</dbReference>
<proteinExistence type="predicted"/>
<feature type="domain" description="Saccharopine dehydrogenase NADP binding" evidence="1">
    <location>
        <begin position="7"/>
        <end position="127"/>
    </location>
</feature>
<name>A0A5C4WR71_9ACTN</name>
<dbReference type="OrthoDB" id="1910498at2"/>
<dbReference type="Pfam" id="PF03435">
    <property type="entry name" value="Sacchrp_dh_NADP"/>
    <property type="match status" value="1"/>
</dbReference>
<sequence>MPSPQGVLVIGGYGAVGAVVCRTLATWFPGRVVPAGRDLERARRLAAEIGSDEAVGVDVTDAGDFGDVLARHRIGAVVLCVEPLDDRIARACLTRGIHLVDIGASHHLLAQVEALDSAAAATGAAAVLSVGVAPGLTNLLARRAHLAVGGADQVDLTVLLGAGERHGADAVRWTVSRLAAPSPGAARPRRAWLPGYGLRTAHPFPFSDQYTLRRTLGVRRVTTRLCLDSRALTAALFGLRRAGAFRAARRPDVERAVTAAFSMAHLGGDGWAVRADARKGDERASSVMTGKAQSRATALVAAHVTRGLLADPECLIPGVRHIDEVPALASLPEDLCAYDIDLHETRDLLIT</sequence>